<keyword evidence="2" id="KW-1185">Reference proteome</keyword>
<comment type="caution">
    <text evidence="1">The sequence shown here is derived from an EMBL/GenBank/DDBJ whole genome shotgun (WGS) entry which is preliminary data.</text>
</comment>
<dbReference type="EMBL" id="CM046388">
    <property type="protein sequence ID" value="KAI8572446.1"/>
    <property type="molecule type" value="Genomic_DNA"/>
</dbReference>
<protein>
    <submittedName>
        <fullName evidence="1">Uncharacterized protein</fullName>
    </submittedName>
</protein>
<organism evidence="1 2">
    <name type="scientific">Rhododendron molle</name>
    <name type="common">Chinese azalea</name>
    <name type="synonym">Azalea mollis</name>
    <dbReference type="NCBI Taxonomy" id="49168"/>
    <lineage>
        <taxon>Eukaryota</taxon>
        <taxon>Viridiplantae</taxon>
        <taxon>Streptophyta</taxon>
        <taxon>Embryophyta</taxon>
        <taxon>Tracheophyta</taxon>
        <taxon>Spermatophyta</taxon>
        <taxon>Magnoliopsida</taxon>
        <taxon>eudicotyledons</taxon>
        <taxon>Gunneridae</taxon>
        <taxon>Pentapetalae</taxon>
        <taxon>asterids</taxon>
        <taxon>Ericales</taxon>
        <taxon>Ericaceae</taxon>
        <taxon>Ericoideae</taxon>
        <taxon>Rhodoreae</taxon>
        <taxon>Rhododendron</taxon>
    </lineage>
</organism>
<evidence type="ECO:0000313" key="2">
    <source>
        <dbReference type="Proteomes" id="UP001062846"/>
    </source>
</evidence>
<gene>
    <name evidence="1" type="ORF">RHMOL_Rhmol01G0199300</name>
</gene>
<name>A0ACC0Q4V6_RHOML</name>
<reference evidence="1" key="1">
    <citation type="submission" date="2022-02" db="EMBL/GenBank/DDBJ databases">
        <title>Plant Genome Project.</title>
        <authorList>
            <person name="Zhang R.-G."/>
        </authorList>
    </citation>
    <scope>NUCLEOTIDE SEQUENCE</scope>
    <source>
        <strain evidence="1">AT1</strain>
    </source>
</reference>
<accession>A0ACC0Q4V6</accession>
<dbReference type="Proteomes" id="UP001062846">
    <property type="component" value="Chromosome 1"/>
</dbReference>
<evidence type="ECO:0000313" key="1">
    <source>
        <dbReference type="EMBL" id="KAI8572446.1"/>
    </source>
</evidence>
<sequence length="53" mass="5414">MLSRQCVGVTDLSVSMGFTGGGVAECGDRDLSAGGCCLRQWAAEGGGVWMCLD</sequence>
<proteinExistence type="predicted"/>